<sequence length="199" mass="21433">MSCASFIPMSDGRARLSKSPPKTQYDHIDEHAALIGLQALSLNLESANRGSEPVKPQKKCLKPLKISTTRKTPEKHVSISPMSATPRSSGSLSGGKFRASPCRSDSSGFQSLPSPVSAGSHCGSHISDGERLFTNHSNVQVMTRSRSRQSTPQPRQVTPRSRQDSQGSLAGSLEEYATVFDVQNILRKGELVETALTAT</sequence>
<accession>A0A6A4X518</accession>
<proteinExistence type="predicted"/>
<keyword evidence="3" id="KW-1185">Reference proteome</keyword>
<dbReference type="Proteomes" id="UP000440578">
    <property type="component" value="Unassembled WGS sequence"/>
</dbReference>
<dbReference type="OrthoDB" id="372421at2759"/>
<evidence type="ECO:0000256" key="1">
    <source>
        <dbReference type="SAM" id="MobiDB-lite"/>
    </source>
</evidence>
<feature type="region of interest" description="Disordered" evidence="1">
    <location>
        <begin position="1"/>
        <end position="23"/>
    </location>
</feature>
<protein>
    <submittedName>
        <fullName evidence="2">Uncharacterized protein</fullName>
    </submittedName>
</protein>
<name>A0A6A4X518_AMPAM</name>
<evidence type="ECO:0000313" key="2">
    <source>
        <dbReference type="EMBL" id="KAF0314325.1"/>
    </source>
</evidence>
<feature type="compositionally biased region" description="Polar residues" evidence="1">
    <location>
        <begin position="103"/>
        <end position="114"/>
    </location>
</feature>
<evidence type="ECO:0000313" key="3">
    <source>
        <dbReference type="Proteomes" id="UP000440578"/>
    </source>
</evidence>
<organism evidence="2 3">
    <name type="scientific">Amphibalanus amphitrite</name>
    <name type="common">Striped barnacle</name>
    <name type="synonym">Balanus amphitrite</name>
    <dbReference type="NCBI Taxonomy" id="1232801"/>
    <lineage>
        <taxon>Eukaryota</taxon>
        <taxon>Metazoa</taxon>
        <taxon>Ecdysozoa</taxon>
        <taxon>Arthropoda</taxon>
        <taxon>Crustacea</taxon>
        <taxon>Multicrustacea</taxon>
        <taxon>Cirripedia</taxon>
        <taxon>Thoracica</taxon>
        <taxon>Thoracicalcarea</taxon>
        <taxon>Balanomorpha</taxon>
        <taxon>Balanoidea</taxon>
        <taxon>Balanidae</taxon>
        <taxon>Amphibalaninae</taxon>
        <taxon>Amphibalanus</taxon>
    </lineage>
</organism>
<feature type="region of interest" description="Disordered" evidence="1">
    <location>
        <begin position="69"/>
        <end position="169"/>
    </location>
</feature>
<reference evidence="2 3" key="1">
    <citation type="submission" date="2019-07" db="EMBL/GenBank/DDBJ databases">
        <title>Draft genome assembly of a fouling barnacle, Amphibalanus amphitrite (Darwin, 1854): The first reference genome for Thecostraca.</title>
        <authorList>
            <person name="Kim W."/>
        </authorList>
    </citation>
    <scope>NUCLEOTIDE SEQUENCE [LARGE SCALE GENOMIC DNA]</scope>
    <source>
        <strain evidence="2">SNU_AA5</strain>
        <tissue evidence="2">Soma without cirri and trophi</tissue>
    </source>
</reference>
<dbReference type="EMBL" id="VIIS01000031">
    <property type="protein sequence ID" value="KAF0314325.1"/>
    <property type="molecule type" value="Genomic_DNA"/>
</dbReference>
<gene>
    <name evidence="2" type="ORF">FJT64_015205</name>
</gene>
<dbReference type="AlphaFoldDB" id="A0A6A4X518"/>
<comment type="caution">
    <text evidence="2">The sequence shown here is derived from an EMBL/GenBank/DDBJ whole genome shotgun (WGS) entry which is preliminary data.</text>
</comment>
<feature type="compositionally biased region" description="Polar residues" evidence="1">
    <location>
        <begin position="158"/>
        <end position="169"/>
    </location>
</feature>
<feature type="compositionally biased region" description="Polar residues" evidence="1">
    <location>
        <begin position="80"/>
        <end position="91"/>
    </location>
</feature>